<dbReference type="RefSeq" id="WP_194450186.1">
    <property type="nucleotide sequence ID" value="NZ_CP063849.1"/>
</dbReference>
<dbReference type="Proteomes" id="UP000593892">
    <property type="component" value="Chromosome"/>
</dbReference>
<keyword evidence="2" id="KW-1185">Reference proteome</keyword>
<organism evidence="1 2">
    <name type="scientific">Paludibaculum fermentans</name>
    <dbReference type="NCBI Taxonomy" id="1473598"/>
    <lineage>
        <taxon>Bacteria</taxon>
        <taxon>Pseudomonadati</taxon>
        <taxon>Acidobacteriota</taxon>
        <taxon>Terriglobia</taxon>
        <taxon>Bryobacterales</taxon>
        <taxon>Bryobacteraceae</taxon>
        <taxon>Paludibaculum</taxon>
    </lineage>
</organism>
<evidence type="ECO:0000313" key="1">
    <source>
        <dbReference type="EMBL" id="QOY88524.1"/>
    </source>
</evidence>
<dbReference type="KEGG" id="pfer:IRI77_00745"/>
<evidence type="ECO:0000313" key="2">
    <source>
        <dbReference type="Proteomes" id="UP000593892"/>
    </source>
</evidence>
<dbReference type="EMBL" id="CP063849">
    <property type="protein sequence ID" value="QOY88524.1"/>
    <property type="molecule type" value="Genomic_DNA"/>
</dbReference>
<proteinExistence type="predicted"/>
<name>A0A7S7SKN4_PALFE</name>
<sequence>MLPAQPLPDIMSVDEWKFFTELGLLKPRSSKLKAIDKAIEAYGKAKSKAGADLIRKLLDEWVAEKGGYNSAWMRESDGRNRLGAITVLRDQLSGRQVRMTRDDKLALAYIEEQYKLYVDNLFRGSLVDFAGKTTVIGMAMSAFSHAYSATSTAGRIATGTVQSSYAASSASASGQAGEIIKLVFGNPTDPETIARVQEHLHTSVQSLQSTLAVGIKIAPKAAKVVKSCYDVYSSLSRRCDGKAAERAQSVRGKEGEAALNAVIEMMTREAKVQATELAANTVQLGGAIGDIFTGGVTGAVTDIAAAVARLIRDMILLKLDLDEKAAANKYLTKLTGNLSVTPVMNFEVFGEAPLLGAYLILAADDSFLFRDLFTKGIGTVGFMQHIEYLKRRYNEPLMKATQTCIVNQRLRVTAKPIPKVHVIVDELPSDLLAIRDPGILNRMKMRWEKKQVKLMRRIASAF</sequence>
<dbReference type="AlphaFoldDB" id="A0A7S7SKN4"/>
<accession>A0A7S7SKN4</accession>
<reference evidence="1 2" key="1">
    <citation type="submission" date="2020-10" db="EMBL/GenBank/DDBJ databases">
        <title>Complete genome sequence of Paludibaculum fermentans P105T, a facultatively anaerobic acidobacterium capable of dissimilatory Fe(III) reduction.</title>
        <authorList>
            <person name="Dedysh S.N."/>
            <person name="Beletsky A.V."/>
            <person name="Kulichevskaya I.S."/>
            <person name="Mardanov A.V."/>
            <person name="Ravin N.V."/>
        </authorList>
    </citation>
    <scope>NUCLEOTIDE SEQUENCE [LARGE SCALE GENOMIC DNA]</scope>
    <source>
        <strain evidence="1 2">P105</strain>
    </source>
</reference>
<protein>
    <submittedName>
        <fullName evidence="1">Uncharacterized protein</fullName>
    </submittedName>
</protein>
<gene>
    <name evidence="1" type="ORF">IRI77_00745</name>
</gene>